<reference evidence="3 4" key="1">
    <citation type="journal article" date="2019" name="Int. J. Syst. Evol. Microbiol.">
        <title>The Global Catalogue of Microorganisms (GCM) 10K type strain sequencing project: providing services to taxonomists for standard genome sequencing and annotation.</title>
        <authorList>
            <consortium name="The Broad Institute Genomics Platform"/>
            <consortium name="The Broad Institute Genome Sequencing Center for Infectious Disease"/>
            <person name="Wu L."/>
            <person name="Ma J."/>
        </authorList>
    </citation>
    <scope>NUCLEOTIDE SEQUENCE [LARGE SCALE GENOMIC DNA]</scope>
    <source>
        <strain evidence="3 4">JCM 15395</strain>
    </source>
</reference>
<feature type="transmembrane region" description="Helical" evidence="2">
    <location>
        <begin position="259"/>
        <end position="277"/>
    </location>
</feature>
<keyword evidence="4" id="KW-1185">Reference proteome</keyword>
<dbReference type="Proteomes" id="UP001500866">
    <property type="component" value="Unassembled WGS sequence"/>
</dbReference>
<keyword evidence="2" id="KW-1133">Transmembrane helix</keyword>
<accession>A0ABN1G9T8</accession>
<protein>
    <recommendedName>
        <fullName evidence="5">DUF4129 domain-containing protein</fullName>
    </recommendedName>
</protein>
<keyword evidence="2" id="KW-0812">Transmembrane</keyword>
<name>A0ABN1G9T8_9BACI</name>
<organism evidence="3 4">
    <name type="scientific">Virgibacillus siamensis</name>
    <dbReference type="NCBI Taxonomy" id="480071"/>
    <lineage>
        <taxon>Bacteria</taxon>
        <taxon>Bacillati</taxon>
        <taxon>Bacillota</taxon>
        <taxon>Bacilli</taxon>
        <taxon>Bacillales</taxon>
        <taxon>Bacillaceae</taxon>
        <taxon>Virgibacillus</taxon>
    </lineage>
</organism>
<feature type="transmembrane region" description="Helical" evidence="2">
    <location>
        <begin position="132"/>
        <end position="154"/>
    </location>
</feature>
<feature type="transmembrane region" description="Helical" evidence="2">
    <location>
        <begin position="110"/>
        <end position="126"/>
    </location>
</feature>
<evidence type="ECO:0000313" key="3">
    <source>
        <dbReference type="EMBL" id="GAA0606888.1"/>
    </source>
</evidence>
<feature type="transmembrane region" description="Helical" evidence="2">
    <location>
        <begin position="34"/>
        <end position="51"/>
    </location>
</feature>
<feature type="transmembrane region" description="Helical" evidence="2">
    <location>
        <begin position="7"/>
        <end position="28"/>
    </location>
</feature>
<dbReference type="RefSeq" id="WP_343813642.1">
    <property type="nucleotide sequence ID" value="NZ_BAAADS010000018.1"/>
</dbReference>
<feature type="region of interest" description="Disordered" evidence="1">
    <location>
        <begin position="372"/>
        <end position="395"/>
    </location>
</feature>
<feature type="transmembrane region" description="Helical" evidence="2">
    <location>
        <begin position="193"/>
        <end position="212"/>
    </location>
</feature>
<proteinExistence type="predicted"/>
<gene>
    <name evidence="3" type="ORF">GCM10009001_25180</name>
</gene>
<sequence length="395" mass="45551">MSITKRWLDFFYECFFLFTLMEILYIIAYGHVPVLPVLLVAVLNAVFFLSFQRKKTIPLPMLLVLILGSLLLGFFTGLNVYASVLWTTFIVWRAFIHFVKIDIEHENQHVLFIVSLALCIIVYFPMTDGNNGILLVLPFIQFVFLITLKVLEMVESQIKSGSRRYMMWGIGTIGTAVAISFLGIYLFPAVKTILMSLFSGISAVAGLLIYPVQWFLKLLIGDEAELPERDESKDKQTQNQEMMEKMENQEDPSMFMNELMVLAVVVIVLIGLGIYFYKRKISIDMEAAGSNQITGQLSANTVKQRFQRSRPPKDAVRKRLYQLQKTLAKRGYPRYQHESVEDWFDRLDFNTAALDTVIAGYRKVRYGNRELTSSEREKYEKGMKQLTEEAKSRKK</sequence>
<evidence type="ECO:0008006" key="5">
    <source>
        <dbReference type="Google" id="ProtNLM"/>
    </source>
</evidence>
<evidence type="ECO:0000313" key="4">
    <source>
        <dbReference type="Proteomes" id="UP001500866"/>
    </source>
</evidence>
<comment type="caution">
    <text evidence="3">The sequence shown here is derived from an EMBL/GenBank/DDBJ whole genome shotgun (WGS) entry which is preliminary data.</text>
</comment>
<keyword evidence="2" id="KW-0472">Membrane</keyword>
<dbReference type="EMBL" id="BAAADS010000018">
    <property type="protein sequence ID" value="GAA0606888.1"/>
    <property type="molecule type" value="Genomic_DNA"/>
</dbReference>
<feature type="transmembrane region" description="Helical" evidence="2">
    <location>
        <begin position="166"/>
        <end position="187"/>
    </location>
</feature>
<feature type="transmembrane region" description="Helical" evidence="2">
    <location>
        <begin position="58"/>
        <end position="75"/>
    </location>
</feature>
<evidence type="ECO:0000256" key="2">
    <source>
        <dbReference type="SAM" id="Phobius"/>
    </source>
</evidence>
<evidence type="ECO:0000256" key="1">
    <source>
        <dbReference type="SAM" id="MobiDB-lite"/>
    </source>
</evidence>